<keyword evidence="3" id="KW-0963">Cytoplasm</keyword>
<feature type="binding site" evidence="3">
    <location>
        <begin position="251"/>
        <end position="259"/>
    </location>
    <ligand>
        <name>GTP</name>
        <dbReference type="ChEBI" id="CHEBI:37565"/>
    </ligand>
</feature>
<keyword evidence="3" id="KW-0699">rRNA-binding</keyword>
<dbReference type="PANTHER" id="PTHR32120">
    <property type="entry name" value="SMALL RIBOSOMAL SUBUNIT BIOGENESIS GTPASE RSGA"/>
    <property type="match status" value="1"/>
</dbReference>
<feature type="binding site" evidence="3">
    <location>
        <position position="332"/>
    </location>
    <ligand>
        <name>Zn(2+)</name>
        <dbReference type="ChEBI" id="CHEBI:29105"/>
    </ligand>
</feature>
<feature type="compositionally biased region" description="Basic and acidic residues" evidence="4">
    <location>
        <begin position="31"/>
        <end position="47"/>
    </location>
</feature>
<name>A0A2A4YMB1_UNCAE</name>
<evidence type="ECO:0000259" key="5">
    <source>
        <dbReference type="PROSITE" id="PS50936"/>
    </source>
</evidence>
<evidence type="ECO:0000256" key="3">
    <source>
        <dbReference type="HAMAP-Rule" id="MF_01820"/>
    </source>
</evidence>
<dbReference type="SUPFAM" id="SSF50249">
    <property type="entry name" value="Nucleic acid-binding proteins"/>
    <property type="match status" value="1"/>
</dbReference>
<evidence type="ECO:0000313" key="7">
    <source>
        <dbReference type="EMBL" id="PCI95455.1"/>
    </source>
</evidence>
<dbReference type="Gene3D" id="3.40.50.300">
    <property type="entry name" value="P-loop containing nucleotide triphosphate hydrolases"/>
    <property type="match status" value="1"/>
</dbReference>
<keyword evidence="3" id="KW-0690">Ribosome biogenesis</keyword>
<comment type="cofactor">
    <cofactor evidence="3">
        <name>Zn(2+)</name>
        <dbReference type="ChEBI" id="CHEBI:29105"/>
    </cofactor>
    <text evidence="3">Binds 1 zinc ion per subunit.</text>
</comment>
<dbReference type="Proteomes" id="UP000217838">
    <property type="component" value="Unassembled WGS sequence"/>
</dbReference>
<comment type="caution">
    <text evidence="7">The sequence shown here is derived from an EMBL/GenBank/DDBJ whole genome shotgun (WGS) entry which is preliminary data.</text>
</comment>
<evidence type="ECO:0000259" key="6">
    <source>
        <dbReference type="PROSITE" id="PS51721"/>
    </source>
</evidence>
<dbReference type="HAMAP" id="MF_01820">
    <property type="entry name" value="GTPase_RsgA"/>
    <property type="match status" value="1"/>
</dbReference>
<keyword evidence="3" id="KW-0479">Metal-binding</keyword>
<organism evidence="7 8">
    <name type="scientific">Aerophobetes bacterium</name>
    <dbReference type="NCBI Taxonomy" id="2030807"/>
    <lineage>
        <taxon>Bacteria</taxon>
        <taxon>Candidatus Aerophobota</taxon>
    </lineage>
</organism>
<dbReference type="GO" id="GO:0046872">
    <property type="term" value="F:metal ion binding"/>
    <property type="evidence" value="ECO:0007669"/>
    <property type="project" value="UniProtKB-KW"/>
</dbReference>
<dbReference type="Gene3D" id="2.40.50.140">
    <property type="entry name" value="Nucleic acid-binding proteins"/>
    <property type="match status" value="1"/>
</dbReference>
<dbReference type="GO" id="GO:0042274">
    <property type="term" value="P:ribosomal small subunit biogenesis"/>
    <property type="evidence" value="ECO:0007669"/>
    <property type="project" value="UniProtKB-UniRule"/>
</dbReference>
<keyword evidence="3" id="KW-0694">RNA-binding</keyword>
<feature type="domain" description="EngC GTPase" evidence="5">
    <location>
        <begin position="146"/>
        <end position="306"/>
    </location>
</feature>
<dbReference type="InterPro" id="IPR012340">
    <property type="entry name" value="NA-bd_OB-fold"/>
</dbReference>
<accession>A0A2A4YMB1</accession>
<sequence>MPKDIDNDLNIEEDFYDKDRKFERKYRKMVSTRDRSKYKKTDQDNLNKKKKPHPALENPDLRHGRVLAISAEGIVVDSKDASYICSLKGALKKEKTKKKNLIAVGDIVYFEDTQDGSGVINYVTPRHSILSRADNLRRNKEQLIAVNIDQVLITVSVFLPKLKPSLVDRYIIAAKNGNMHPVIVLNKIDLIKNPPKGMDPAHIEKERYVYNQFIKVYSKLNVPIYEVSCEDKTGIEELNKVMQGKASVFSGQSGVGKTSLINHLLKLNLKTAGIVQRTRKGSHTTSTAKLLPLEHEGFCIDTPGIKSFGLWQLDTQDLQHYFTEFKIYTHGCKFQNCTHIHEPDCGVKGAVETESISLLRYQSYYDLMTKPDEDWR</sequence>
<proteinExistence type="inferred from homology"/>
<dbReference type="GO" id="GO:0005525">
    <property type="term" value="F:GTP binding"/>
    <property type="evidence" value="ECO:0007669"/>
    <property type="project" value="UniProtKB-UniRule"/>
</dbReference>
<dbReference type="InterPro" id="IPR010914">
    <property type="entry name" value="RsgA_GTPase_dom"/>
</dbReference>
<keyword evidence="1 3" id="KW-0547">Nucleotide-binding</keyword>
<dbReference type="InterPro" id="IPR030378">
    <property type="entry name" value="G_CP_dom"/>
</dbReference>
<dbReference type="EMBL" id="NVUU01000018">
    <property type="protein sequence ID" value="PCI95455.1"/>
    <property type="molecule type" value="Genomic_DNA"/>
</dbReference>
<dbReference type="GO" id="GO:0003924">
    <property type="term" value="F:GTPase activity"/>
    <property type="evidence" value="ECO:0007669"/>
    <property type="project" value="UniProtKB-UniRule"/>
</dbReference>
<dbReference type="PROSITE" id="PS51721">
    <property type="entry name" value="G_CP"/>
    <property type="match status" value="1"/>
</dbReference>
<feature type="binding site" evidence="3">
    <location>
        <position position="337"/>
    </location>
    <ligand>
        <name>Zn(2+)</name>
        <dbReference type="ChEBI" id="CHEBI:29105"/>
    </ligand>
</feature>
<dbReference type="PANTHER" id="PTHR32120:SF11">
    <property type="entry name" value="SMALL RIBOSOMAL SUBUNIT BIOGENESIS GTPASE RSGA 1, MITOCHONDRIAL-RELATED"/>
    <property type="match status" value="1"/>
</dbReference>
<comment type="subunit">
    <text evidence="3">Monomer. Associates with 30S ribosomal subunit, binds 16S rRNA.</text>
</comment>
<dbReference type="InterPro" id="IPR004881">
    <property type="entry name" value="Ribosome_biogen_GTPase_RsgA"/>
</dbReference>
<dbReference type="SUPFAM" id="SSF52540">
    <property type="entry name" value="P-loop containing nucleoside triphosphate hydrolases"/>
    <property type="match status" value="1"/>
</dbReference>
<protein>
    <recommendedName>
        <fullName evidence="3">Small ribosomal subunit biogenesis GTPase RsgA</fullName>
        <ecNumber evidence="3">3.6.1.-</ecNumber>
    </recommendedName>
</protein>
<dbReference type="GO" id="GO:0019843">
    <property type="term" value="F:rRNA binding"/>
    <property type="evidence" value="ECO:0007669"/>
    <property type="project" value="UniProtKB-KW"/>
</dbReference>
<evidence type="ECO:0000256" key="4">
    <source>
        <dbReference type="SAM" id="MobiDB-lite"/>
    </source>
</evidence>
<dbReference type="NCBIfam" id="TIGR00157">
    <property type="entry name" value="ribosome small subunit-dependent GTPase A"/>
    <property type="match status" value="1"/>
</dbReference>
<dbReference type="CDD" id="cd01854">
    <property type="entry name" value="YjeQ_EngC"/>
    <property type="match status" value="1"/>
</dbReference>
<feature type="binding site" evidence="3">
    <location>
        <position position="345"/>
    </location>
    <ligand>
        <name>Zn(2+)</name>
        <dbReference type="ChEBI" id="CHEBI:29105"/>
    </ligand>
</feature>
<dbReference type="InterPro" id="IPR027417">
    <property type="entry name" value="P-loop_NTPase"/>
</dbReference>
<evidence type="ECO:0000313" key="8">
    <source>
        <dbReference type="Proteomes" id="UP000217838"/>
    </source>
</evidence>
<dbReference type="Pfam" id="PF03193">
    <property type="entry name" value="RsgA_GTPase"/>
    <property type="match status" value="1"/>
</dbReference>
<dbReference type="AlphaFoldDB" id="A0A2A4YMB1"/>
<feature type="domain" description="CP-type G" evidence="6">
    <location>
        <begin position="140"/>
        <end position="308"/>
    </location>
</feature>
<comment type="function">
    <text evidence="3">One of several proteins that assist in the late maturation steps of the functional core of the 30S ribosomal subunit. Helps release RbfA from mature subunits. May play a role in the assembly of ribosomal proteins into the subunit. Circularly permuted GTPase that catalyzes slow GTP hydrolysis, GTPase activity is stimulated by the 30S ribosomal subunit.</text>
</comment>
<reference evidence="8" key="1">
    <citation type="submission" date="2017-08" db="EMBL/GenBank/DDBJ databases">
        <title>A dynamic microbial community with high functional redundancy inhabits the cold, oxic subseafloor aquifer.</title>
        <authorList>
            <person name="Tully B.J."/>
            <person name="Wheat C.G."/>
            <person name="Glazer B.T."/>
            <person name="Huber J.A."/>
        </authorList>
    </citation>
    <scope>NUCLEOTIDE SEQUENCE [LARGE SCALE GENOMIC DNA]</scope>
</reference>
<keyword evidence="2 3" id="KW-0342">GTP-binding</keyword>
<dbReference type="PROSITE" id="PS50936">
    <property type="entry name" value="ENGC_GTPASE"/>
    <property type="match status" value="1"/>
</dbReference>
<feature type="binding site" evidence="3">
    <location>
        <position position="339"/>
    </location>
    <ligand>
        <name>Zn(2+)</name>
        <dbReference type="ChEBI" id="CHEBI:29105"/>
    </ligand>
</feature>
<keyword evidence="3" id="KW-0378">Hydrolase</keyword>
<keyword evidence="3" id="KW-0862">Zinc</keyword>
<dbReference type="EC" id="3.6.1.-" evidence="3"/>
<dbReference type="GO" id="GO:0005737">
    <property type="term" value="C:cytoplasm"/>
    <property type="evidence" value="ECO:0007669"/>
    <property type="project" value="UniProtKB-SubCell"/>
</dbReference>
<comment type="subcellular location">
    <subcellularLocation>
        <location evidence="3">Cytoplasm</location>
    </subcellularLocation>
</comment>
<dbReference type="Gene3D" id="1.10.40.50">
    <property type="entry name" value="Probable gtpase engc, domain 3"/>
    <property type="match status" value="1"/>
</dbReference>
<feature type="region of interest" description="Disordered" evidence="4">
    <location>
        <begin position="28"/>
        <end position="60"/>
    </location>
</feature>
<comment type="similarity">
    <text evidence="3">Belongs to the TRAFAC class YlqF/YawG GTPase family. RsgA subfamily.</text>
</comment>
<gene>
    <name evidence="3 7" type="primary">rsgA</name>
    <name evidence="7" type="ORF">COB11_02130</name>
</gene>
<feature type="binding site" evidence="3">
    <location>
        <begin position="186"/>
        <end position="189"/>
    </location>
    <ligand>
        <name>GTP</name>
        <dbReference type="ChEBI" id="CHEBI:37565"/>
    </ligand>
</feature>
<evidence type="ECO:0000256" key="2">
    <source>
        <dbReference type="ARBA" id="ARBA00023134"/>
    </source>
</evidence>
<evidence type="ECO:0000256" key="1">
    <source>
        <dbReference type="ARBA" id="ARBA00022741"/>
    </source>
</evidence>